<keyword evidence="3" id="KW-0966">Cell projection</keyword>
<dbReference type="Proteomes" id="UP001518990">
    <property type="component" value="Unassembled WGS sequence"/>
</dbReference>
<dbReference type="Pfam" id="PF02120">
    <property type="entry name" value="Flg_hook"/>
    <property type="match status" value="1"/>
</dbReference>
<gene>
    <name evidence="3" type="ORF">IAI60_16015</name>
</gene>
<dbReference type="RefSeq" id="WP_207448810.1">
    <property type="nucleotide sequence ID" value="NZ_CP061093.1"/>
</dbReference>
<evidence type="ECO:0000313" key="3">
    <source>
        <dbReference type="EMBL" id="MBO1076124.1"/>
    </source>
</evidence>
<feature type="region of interest" description="Disordered" evidence="1">
    <location>
        <begin position="163"/>
        <end position="193"/>
    </location>
</feature>
<feature type="compositionally biased region" description="Low complexity" evidence="1">
    <location>
        <begin position="163"/>
        <end position="178"/>
    </location>
</feature>
<dbReference type="InterPro" id="IPR021136">
    <property type="entry name" value="Flagellar_hook_control-like_C"/>
</dbReference>
<proteinExistence type="predicted"/>
<feature type="compositionally biased region" description="Basic and acidic residues" evidence="1">
    <location>
        <begin position="397"/>
        <end position="407"/>
    </location>
</feature>
<dbReference type="Gene3D" id="3.30.750.140">
    <property type="match status" value="1"/>
</dbReference>
<feature type="compositionally biased region" description="Basic and acidic residues" evidence="1">
    <location>
        <begin position="225"/>
        <end position="234"/>
    </location>
</feature>
<reference evidence="3 4" key="1">
    <citation type="submission" date="2020-09" db="EMBL/GenBank/DDBJ databases">
        <title>Roseomonas.</title>
        <authorList>
            <person name="Zhu W."/>
        </authorList>
    </citation>
    <scope>NUCLEOTIDE SEQUENCE [LARGE SCALE GENOMIC DNA]</scope>
    <source>
        <strain evidence="3 4">1311</strain>
    </source>
</reference>
<organism evidence="3 4">
    <name type="scientific">Roseomonas marmotae</name>
    <dbReference type="NCBI Taxonomy" id="2768161"/>
    <lineage>
        <taxon>Bacteria</taxon>
        <taxon>Pseudomonadati</taxon>
        <taxon>Pseudomonadota</taxon>
        <taxon>Alphaproteobacteria</taxon>
        <taxon>Acetobacterales</taxon>
        <taxon>Roseomonadaceae</taxon>
        <taxon>Roseomonas</taxon>
    </lineage>
</organism>
<dbReference type="EMBL" id="JACTNF010000017">
    <property type="protein sequence ID" value="MBO1076124.1"/>
    <property type="molecule type" value="Genomic_DNA"/>
</dbReference>
<protein>
    <submittedName>
        <fullName evidence="3">Flagellar hook-length control protein FliK</fullName>
    </submittedName>
</protein>
<feature type="region of interest" description="Disordered" evidence="1">
    <location>
        <begin position="396"/>
        <end position="441"/>
    </location>
</feature>
<feature type="region of interest" description="Disordered" evidence="1">
    <location>
        <begin position="208"/>
        <end position="314"/>
    </location>
</feature>
<evidence type="ECO:0000256" key="1">
    <source>
        <dbReference type="SAM" id="MobiDB-lite"/>
    </source>
</evidence>
<feature type="region of interest" description="Disordered" evidence="1">
    <location>
        <begin position="43"/>
        <end position="65"/>
    </location>
</feature>
<keyword evidence="3" id="KW-0969">Cilium</keyword>
<keyword evidence="3" id="KW-0282">Flagellum</keyword>
<feature type="compositionally biased region" description="Low complexity" evidence="1">
    <location>
        <begin position="244"/>
        <end position="257"/>
    </location>
</feature>
<accession>A0ABS3KF71</accession>
<keyword evidence="4" id="KW-1185">Reference proteome</keyword>
<evidence type="ECO:0000313" key="4">
    <source>
        <dbReference type="Proteomes" id="UP001518990"/>
    </source>
</evidence>
<dbReference type="CDD" id="cd17470">
    <property type="entry name" value="T3SS_Flik_C"/>
    <property type="match status" value="1"/>
</dbReference>
<evidence type="ECO:0000259" key="2">
    <source>
        <dbReference type="Pfam" id="PF02120"/>
    </source>
</evidence>
<dbReference type="InterPro" id="IPR038610">
    <property type="entry name" value="FliK-like_C_sf"/>
</dbReference>
<name>A0ABS3KF71_9PROT</name>
<comment type="caution">
    <text evidence="3">The sequence shown here is derived from an EMBL/GenBank/DDBJ whole genome shotgun (WGS) entry which is preliminary data.</text>
</comment>
<feature type="compositionally biased region" description="Low complexity" evidence="1">
    <location>
        <begin position="266"/>
        <end position="289"/>
    </location>
</feature>
<feature type="domain" description="Flagellar hook-length control protein-like C-terminal" evidence="2">
    <location>
        <begin position="321"/>
        <end position="391"/>
    </location>
</feature>
<sequence length="441" mass="44805">MAFLVGQDLVALLMGLSPEAAPRRAGLPADPAQEFSQLLAGQAPEIPAPPAPALPASGSGRLPPATAWPWETLAAAAEEADALAGAFHLPSMLPEGWDGERDEVPWPEAAASGAASPDMPEPGAAPWQPLVQPPIPAIADPMSPVPISAALPHAAIPAKPAMAEEMPAEAASQPSPAADFQGDDGGPVQATGAASGAAATLLLATGAERRHEGRWESGLTAATLRPERDFDPLEPKASLPRPPEAASAAPVAALAGEAPGGGQVSGTTPGPGAAEPAPTPLLPAATLPESRGEAPRHTVPAAPPTPRPSPMAEAGHQIALRAARAAAQGVESISVDLRPPELGRVELRLTFQDGSVQVALAAERADTFEAFRQDRANLELQMQQAGLQLGGGGLDLQHGRLPREAPEQPRSAIPANTGEAPAEEATHAPRPPSDSLIDLIA</sequence>